<evidence type="ECO:0000256" key="7">
    <source>
        <dbReference type="ARBA" id="ARBA00023065"/>
    </source>
</evidence>
<comment type="subcellular location">
    <subcellularLocation>
        <location evidence="1">Membrane</location>
        <topology evidence="1">Multi-pass membrane protein</topology>
    </subcellularLocation>
    <subcellularLocation>
        <location evidence="9">Mitochondrion inner membrane</location>
        <topology evidence="9">Multi-pass membrane protein</topology>
    </subcellularLocation>
</comment>
<dbReference type="EMBL" id="FN649760">
    <property type="protein sequence ID" value="CBJ31017.1"/>
    <property type="molecule type" value="Genomic_DNA"/>
</dbReference>
<gene>
    <name evidence="10" type="ORF">Esi_0228_0037</name>
</gene>
<dbReference type="PANTHER" id="PTHR13890">
    <property type="entry name" value="RNA SPLICING PROTEIN MRS2, MITOCHONDRIAL"/>
    <property type="match status" value="1"/>
</dbReference>
<dbReference type="Gene3D" id="2.40.128.330">
    <property type="match status" value="1"/>
</dbReference>
<keyword evidence="3 9" id="KW-0812">Transmembrane</keyword>
<keyword evidence="2 9" id="KW-0813">Transport</keyword>
<reference evidence="10 11" key="1">
    <citation type="journal article" date="2010" name="Nature">
        <title>The Ectocarpus genome and the independent evolution of multicellularity in brown algae.</title>
        <authorList>
            <person name="Cock J.M."/>
            <person name="Sterck L."/>
            <person name="Rouze P."/>
            <person name="Scornet D."/>
            <person name="Allen A.E."/>
            <person name="Amoutzias G."/>
            <person name="Anthouard V."/>
            <person name="Artiguenave F."/>
            <person name="Aury J.M."/>
            <person name="Badger J.H."/>
            <person name="Beszteri B."/>
            <person name="Billiau K."/>
            <person name="Bonnet E."/>
            <person name="Bothwell J.H."/>
            <person name="Bowler C."/>
            <person name="Boyen C."/>
            <person name="Brownlee C."/>
            <person name="Carrano C.J."/>
            <person name="Charrier B."/>
            <person name="Cho G.Y."/>
            <person name="Coelho S.M."/>
            <person name="Collen J."/>
            <person name="Corre E."/>
            <person name="Da Silva C."/>
            <person name="Delage L."/>
            <person name="Delaroque N."/>
            <person name="Dittami S.M."/>
            <person name="Doulbeau S."/>
            <person name="Elias M."/>
            <person name="Farnham G."/>
            <person name="Gachon C.M."/>
            <person name="Gschloessl B."/>
            <person name="Heesch S."/>
            <person name="Jabbari K."/>
            <person name="Jubin C."/>
            <person name="Kawai H."/>
            <person name="Kimura K."/>
            <person name="Kloareg B."/>
            <person name="Kupper F.C."/>
            <person name="Lang D."/>
            <person name="Le Bail A."/>
            <person name="Leblanc C."/>
            <person name="Lerouge P."/>
            <person name="Lohr M."/>
            <person name="Lopez P.J."/>
            <person name="Martens C."/>
            <person name="Maumus F."/>
            <person name="Michel G."/>
            <person name="Miranda-Saavedra D."/>
            <person name="Morales J."/>
            <person name="Moreau H."/>
            <person name="Motomura T."/>
            <person name="Nagasato C."/>
            <person name="Napoli C.A."/>
            <person name="Nelson D.R."/>
            <person name="Nyvall-Collen P."/>
            <person name="Peters A.F."/>
            <person name="Pommier C."/>
            <person name="Potin P."/>
            <person name="Poulain J."/>
            <person name="Quesneville H."/>
            <person name="Read B."/>
            <person name="Rensing S.A."/>
            <person name="Ritter A."/>
            <person name="Rousvoal S."/>
            <person name="Samanta M."/>
            <person name="Samson G."/>
            <person name="Schroeder D.C."/>
            <person name="Segurens B."/>
            <person name="Strittmatter M."/>
            <person name="Tonon T."/>
            <person name="Tregear J.W."/>
            <person name="Valentin K."/>
            <person name="von Dassow P."/>
            <person name="Yamagishi T."/>
            <person name="Van de Peer Y."/>
            <person name="Wincker P."/>
        </authorList>
    </citation>
    <scope>NUCLEOTIDE SEQUENCE [LARGE SCALE GENOMIC DNA]</scope>
    <source>
        <strain evidence="11">Ec32 / CCAP1310/4</strain>
    </source>
</reference>
<evidence type="ECO:0000256" key="9">
    <source>
        <dbReference type="RuleBase" id="RU366042"/>
    </source>
</evidence>
<dbReference type="Proteomes" id="UP000002630">
    <property type="component" value="Unassembled WGS sequence"/>
</dbReference>
<evidence type="ECO:0000313" key="11">
    <source>
        <dbReference type="Proteomes" id="UP000002630"/>
    </source>
</evidence>
<protein>
    <recommendedName>
        <fullName evidence="9">Magnesium transporter</fullName>
    </recommendedName>
</protein>
<dbReference type="GO" id="GO:0015095">
    <property type="term" value="F:magnesium ion transmembrane transporter activity"/>
    <property type="evidence" value="ECO:0007669"/>
    <property type="project" value="TreeGrafter"/>
</dbReference>
<proteinExistence type="inferred from homology"/>
<keyword evidence="8 9" id="KW-0472">Membrane</keyword>
<accession>D7FS76</accession>
<evidence type="ECO:0000256" key="4">
    <source>
        <dbReference type="ARBA" id="ARBA00022842"/>
    </source>
</evidence>
<dbReference type="InParanoid" id="D7FS76"/>
<comment type="similarity">
    <text evidence="9">Belongs to the CorA metal ion transporter (MIT) (TC 1.A.35) family.</text>
</comment>
<dbReference type="Gene3D" id="1.20.58.340">
    <property type="entry name" value="Magnesium transport protein CorA, transmembrane region"/>
    <property type="match status" value="1"/>
</dbReference>
<organism evidence="10 11">
    <name type="scientific">Ectocarpus siliculosus</name>
    <name type="common">Brown alga</name>
    <name type="synonym">Conferva siliculosa</name>
    <dbReference type="NCBI Taxonomy" id="2880"/>
    <lineage>
        <taxon>Eukaryota</taxon>
        <taxon>Sar</taxon>
        <taxon>Stramenopiles</taxon>
        <taxon>Ochrophyta</taxon>
        <taxon>PX clade</taxon>
        <taxon>Phaeophyceae</taxon>
        <taxon>Ectocarpales</taxon>
        <taxon>Ectocarpaceae</taxon>
        <taxon>Ectocarpus</taxon>
    </lineage>
</organism>
<dbReference type="PANTHER" id="PTHR13890:SF0">
    <property type="entry name" value="MAGNESIUM TRANSPORTER MRS2 HOMOLOG, MITOCHONDRIAL"/>
    <property type="match status" value="1"/>
</dbReference>
<keyword evidence="9" id="KW-0496">Mitochondrion</keyword>
<dbReference type="AlphaFoldDB" id="D7FS76"/>
<dbReference type="Pfam" id="PF22099">
    <property type="entry name" value="MRS2-like"/>
    <property type="match status" value="1"/>
</dbReference>
<evidence type="ECO:0000313" key="10">
    <source>
        <dbReference type="EMBL" id="CBJ31017.1"/>
    </source>
</evidence>
<evidence type="ECO:0000256" key="2">
    <source>
        <dbReference type="ARBA" id="ARBA00022448"/>
    </source>
</evidence>
<dbReference type="eggNOG" id="KOG2662">
    <property type="taxonomic scope" value="Eukaryota"/>
</dbReference>
<keyword evidence="5" id="KW-0809">Transit peptide</keyword>
<dbReference type="OrthoDB" id="200813at2759"/>
<dbReference type="InterPro" id="IPR039204">
    <property type="entry name" value="MRS2-like"/>
</dbReference>
<sequence length="300" mass="33355">MSSLNLHLRDMRQLFSSQSKSEPAISVRRNCVLVNFETLRGIVLVDRILLVVDPGADSILMEVRKAVSQSHDDVYEFELKAVEALLSVSSKRLEREVREVEKPIANIVNILEGPGKGATSAKNNDTFRVLLNSINVLENRAKARRRALLMVLEDDTDLAMMNLTRMYQSPEDYLPPLSAEVLEDHEEMELLLEAYLQDINSIYNVLELLLNRARSTEALVMVKLDIARNRILTAGLVFSMASTCLTVGALVSGIFGMNLKSGLDSNNILFEVVAIGTVCACTVAFCGVFAFFYRHGILVS</sequence>
<dbReference type="CDD" id="cd12823">
    <property type="entry name" value="Mrs2_Mfm1p-like"/>
    <property type="match status" value="1"/>
</dbReference>
<keyword evidence="11" id="KW-1185">Reference proteome</keyword>
<feature type="transmembrane region" description="Helical" evidence="9">
    <location>
        <begin position="268"/>
        <end position="293"/>
    </location>
</feature>
<evidence type="ECO:0000256" key="5">
    <source>
        <dbReference type="ARBA" id="ARBA00022946"/>
    </source>
</evidence>
<keyword evidence="6 9" id="KW-1133">Transmembrane helix</keyword>
<dbReference type="GO" id="GO:0005743">
    <property type="term" value="C:mitochondrial inner membrane"/>
    <property type="evidence" value="ECO:0007669"/>
    <property type="project" value="UniProtKB-SubCell"/>
</dbReference>
<feature type="transmembrane region" description="Helical" evidence="9">
    <location>
        <begin position="231"/>
        <end position="256"/>
    </location>
</feature>
<evidence type="ECO:0000256" key="6">
    <source>
        <dbReference type="ARBA" id="ARBA00022989"/>
    </source>
</evidence>
<evidence type="ECO:0000256" key="1">
    <source>
        <dbReference type="ARBA" id="ARBA00004141"/>
    </source>
</evidence>
<keyword evidence="7 9" id="KW-0406">Ion transport</keyword>
<keyword evidence="4 9" id="KW-0460">Magnesium</keyword>
<evidence type="ECO:0000256" key="3">
    <source>
        <dbReference type="ARBA" id="ARBA00022692"/>
    </source>
</evidence>
<evidence type="ECO:0000256" key="8">
    <source>
        <dbReference type="ARBA" id="ARBA00023136"/>
    </source>
</evidence>
<name>D7FS76_ECTSI</name>
<keyword evidence="9" id="KW-0999">Mitochondrion inner membrane</keyword>
<dbReference type="FunCoup" id="D7FS76">
    <property type="interactions" value="73"/>
</dbReference>